<organism evidence="2 3">
    <name type="scientific">Thalictrum thalictroides</name>
    <name type="common">Rue-anemone</name>
    <name type="synonym">Anemone thalictroides</name>
    <dbReference type="NCBI Taxonomy" id="46969"/>
    <lineage>
        <taxon>Eukaryota</taxon>
        <taxon>Viridiplantae</taxon>
        <taxon>Streptophyta</taxon>
        <taxon>Embryophyta</taxon>
        <taxon>Tracheophyta</taxon>
        <taxon>Spermatophyta</taxon>
        <taxon>Magnoliopsida</taxon>
        <taxon>Ranunculales</taxon>
        <taxon>Ranunculaceae</taxon>
        <taxon>Thalictroideae</taxon>
        <taxon>Thalictrum</taxon>
    </lineage>
</organism>
<protein>
    <submittedName>
        <fullName evidence="2">Uncharacterized protein</fullName>
    </submittedName>
</protein>
<evidence type="ECO:0000256" key="1">
    <source>
        <dbReference type="SAM" id="MobiDB-lite"/>
    </source>
</evidence>
<reference evidence="2 3" key="1">
    <citation type="submission" date="2020-06" db="EMBL/GenBank/DDBJ databases">
        <title>Transcriptomic and genomic resources for Thalictrum thalictroides and T. hernandezii: Facilitating candidate gene discovery in an emerging model plant lineage.</title>
        <authorList>
            <person name="Arias T."/>
            <person name="Riano-Pachon D.M."/>
            <person name="Di Stilio V.S."/>
        </authorList>
    </citation>
    <scope>NUCLEOTIDE SEQUENCE [LARGE SCALE GENOMIC DNA]</scope>
    <source>
        <strain evidence="3">cv. WT478/WT964</strain>
        <tissue evidence="2">Leaves</tissue>
    </source>
</reference>
<dbReference type="AlphaFoldDB" id="A0A7J6WFA5"/>
<evidence type="ECO:0000313" key="3">
    <source>
        <dbReference type="Proteomes" id="UP000554482"/>
    </source>
</evidence>
<name>A0A7J6WFA5_THATH</name>
<gene>
    <name evidence="2" type="ORF">FRX31_015319</name>
</gene>
<evidence type="ECO:0000313" key="2">
    <source>
        <dbReference type="EMBL" id="KAF5195095.1"/>
    </source>
</evidence>
<sequence length="184" mass="20489">MESNKPIPTSNNTTSTTTPSSSAIFNQEVNTTINPIDLLPSHLLLPSHNYSSNYPNIAPKVQIFPSHSHHYQGLHYKPNESQSDQHAFPPNYLVPSIPHAYRLLDGSPRILPMYLQQKWDPSVSKEARNRRRMARKMGSSSSKTSNKGSSSSGFSSIRPTRTEIEDNDITTPDGKVGCLDILML</sequence>
<dbReference type="Proteomes" id="UP000554482">
    <property type="component" value="Unassembled WGS sequence"/>
</dbReference>
<keyword evidence="3" id="KW-1185">Reference proteome</keyword>
<feature type="region of interest" description="Disordered" evidence="1">
    <location>
        <begin position="121"/>
        <end position="171"/>
    </location>
</feature>
<feature type="region of interest" description="Disordered" evidence="1">
    <location>
        <begin position="1"/>
        <end position="22"/>
    </location>
</feature>
<accession>A0A7J6WFA5</accession>
<dbReference type="EMBL" id="JABWDY010017847">
    <property type="protein sequence ID" value="KAF5195095.1"/>
    <property type="molecule type" value="Genomic_DNA"/>
</dbReference>
<comment type="caution">
    <text evidence="2">The sequence shown here is derived from an EMBL/GenBank/DDBJ whole genome shotgun (WGS) entry which is preliminary data.</text>
</comment>
<feature type="compositionally biased region" description="Low complexity" evidence="1">
    <location>
        <begin position="136"/>
        <end position="156"/>
    </location>
</feature>
<proteinExistence type="predicted"/>